<proteinExistence type="predicted"/>
<gene>
    <name evidence="1" type="ORF">PVAP13_8NG202604</name>
</gene>
<dbReference type="EMBL" id="CM029052">
    <property type="protein sequence ID" value="KAG2556546.1"/>
    <property type="molecule type" value="Genomic_DNA"/>
</dbReference>
<dbReference type="Proteomes" id="UP000823388">
    <property type="component" value="Chromosome 8N"/>
</dbReference>
<comment type="caution">
    <text evidence="1">The sequence shown here is derived from an EMBL/GenBank/DDBJ whole genome shotgun (WGS) entry which is preliminary data.</text>
</comment>
<name>A0A8T0PBA8_PANVG</name>
<dbReference type="AlphaFoldDB" id="A0A8T0PBA8"/>
<organism evidence="1 2">
    <name type="scientific">Panicum virgatum</name>
    <name type="common">Blackwell switchgrass</name>
    <dbReference type="NCBI Taxonomy" id="38727"/>
    <lineage>
        <taxon>Eukaryota</taxon>
        <taxon>Viridiplantae</taxon>
        <taxon>Streptophyta</taxon>
        <taxon>Embryophyta</taxon>
        <taxon>Tracheophyta</taxon>
        <taxon>Spermatophyta</taxon>
        <taxon>Magnoliopsida</taxon>
        <taxon>Liliopsida</taxon>
        <taxon>Poales</taxon>
        <taxon>Poaceae</taxon>
        <taxon>PACMAD clade</taxon>
        <taxon>Panicoideae</taxon>
        <taxon>Panicodae</taxon>
        <taxon>Paniceae</taxon>
        <taxon>Panicinae</taxon>
        <taxon>Panicum</taxon>
        <taxon>Panicum sect. Hiantes</taxon>
    </lineage>
</organism>
<accession>A0A8T0PBA8</accession>
<evidence type="ECO:0000313" key="1">
    <source>
        <dbReference type="EMBL" id="KAG2556546.1"/>
    </source>
</evidence>
<evidence type="ECO:0000313" key="2">
    <source>
        <dbReference type="Proteomes" id="UP000823388"/>
    </source>
</evidence>
<sequence>MPIVVNCNLFFRLRDSELQLSCSGCLVLDSICCFVLSFPFPVRIVPKMVSSKKTFARRKVRLFHAFAVAAN</sequence>
<keyword evidence="2" id="KW-1185">Reference proteome</keyword>
<protein>
    <submittedName>
        <fullName evidence="1">Uncharacterized protein</fullName>
    </submittedName>
</protein>
<reference evidence="1" key="1">
    <citation type="submission" date="2020-05" db="EMBL/GenBank/DDBJ databases">
        <title>WGS assembly of Panicum virgatum.</title>
        <authorList>
            <person name="Lovell J.T."/>
            <person name="Jenkins J."/>
            <person name="Shu S."/>
            <person name="Juenger T.E."/>
            <person name="Schmutz J."/>
        </authorList>
    </citation>
    <scope>NUCLEOTIDE SEQUENCE</scope>
    <source>
        <strain evidence="1">AP13</strain>
    </source>
</reference>